<dbReference type="CDD" id="cd00146">
    <property type="entry name" value="PKD"/>
    <property type="match status" value="1"/>
</dbReference>
<feature type="domain" description="PKD" evidence="1">
    <location>
        <begin position="49"/>
        <end position="118"/>
    </location>
</feature>
<evidence type="ECO:0000313" key="3">
    <source>
        <dbReference type="Proteomes" id="UP001597525"/>
    </source>
</evidence>
<dbReference type="InterPro" id="IPR000601">
    <property type="entry name" value="PKD_dom"/>
</dbReference>
<dbReference type="SUPFAM" id="SSF49299">
    <property type="entry name" value="PKD domain"/>
    <property type="match status" value="1"/>
</dbReference>
<dbReference type="PROSITE" id="PS51257">
    <property type="entry name" value="PROKAR_LIPOPROTEIN"/>
    <property type="match status" value="1"/>
</dbReference>
<evidence type="ECO:0000313" key="2">
    <source>
        <dbReference type="EMBL" id="MFD2968713.1"/>
    </source>
</evidence>
<dbReference type="InterPro" id="IPR035986">
    <property type="entry name" value="PKD_dom_sf"/>
</dbReference>
<name>A0ABW6BJH1_9SPHI</name>
<evidence type="ECO:0000259" key="1">
    <source>
        <dbReference type="PROSITE" id="PS50093"/>
    </source>
</evidence>
<proteinExistence type="predicted"/>
<accession>A0ABW6BJH1</accession>
<dbReference type="EMBL" id="JBHUPB010000010">
    <property type="protein sequence ID" value="MFD2968713.1"/>
    <property type="molecule type" value="Genomic_DNA"/>
</dbReference>
<dbReference type="RefSeq" id="WP_320185017.1">
    <property type="nucleotide sequence ID" value="NZ_CP138332.1"/>
</dbReference>
<sequence length="118" mass="12604">MKMQRIMLVAAILGLFSCSDKDEKSIVDCISESLYIGAQHNISSQNSKTVNYSVSYSGSHQLDGSVKWNFGDGSAQQTVTGTTTSHTYAQAGTYTATATVTLNGGNCTHDVKETVTLQ</sequence>
<dbReference type="PROSITE" id="PS50093">
    <property type="entry name" value="PKD"/>
    <property type="match status" value="1"/>
</dbReference>
<keyword evidence="3" id="KW-1185">Reference proteome</keyword>
<dbReference type="Pfam" id="PF18911">
    <property type="entry name" value="PKD_4"/>
    <property type="match status" value="1"/>
</dbReference>
<protein>
    <submittedName>
        <fullName evidence="2">PKD domain-containing protein</fullName>
    </submittedName>
</protein>
<gene>
    <name evidence="2" type="ORF">ACFS7Y_15035</name>
</gene>
<organism evidence="2 3">
    <name type="scientific">Sphingobacterium bambusae</name>
    <dbReference type="NCBI Taxonomy" id="662858"/>
    <lineage>
        <taxon>Bacteria</taxon>
        <taxon>Pseudomonadati</taxon>
        <taxon>Bacteroidota</taxon>
        <taxon>Sphingobacteriia</taxon>
        <taxon>Sphingobacteriales</taxon>
        <taxon>Sphingobacteriaceae</taxon>
        <taxon>Sphingobacterium</taxon>
    </lineage>
</organism>
<dbReference type="Gene3D" id="2.60.40.10">
    <property type="entry name" value="Immunoglobulins"/>
    <property type="match status" value="1"/>
</dbReference>
<dbReference type="InterPro" id="IPR022409">
    <property type="entry name" value="PKD/Chitinase_dom"/>
</dbReference>
<reference evidence="3" key="1">
    <citation type="journal article" date="2019" name="Int. J. Syst. Evol. Microbiol.">
        <title>The Global Catalogue of Microorganisms (GCM) 10K type strain sequencing project: providing services to taxonomists for standard genome sequencing and annotation.</title>
        <authorList>
            <consortium name="The Broad Institute Genomics Platform"/>
            <consortium name="The Broad Institute Genome Sequencing Center for Infectious Disease"/>
            <person name="Wu L."/>
            <person name="Ma J."/>
        </authorList>
    </citation>
    <scope>NUCLEOTIDE SEQUENCE [LARGE SCALE GENOMIC DNA]</scope>
    <source>
        <strain evidence="3">KCTC 22814</strain>
    </source>
</reference>
<dbReference type="InterPro" id="IPR013783">
    <property type="entry name" value="Ig-like_fold"/>
</dbReference>
<dbReference type="Proteomes" id="UP001597525">
    <property type="component" value="Unassembled WGS sequence"/>
</dbReference>
<dbReference type="SMART" id="SM00089">
    <property type="entry name" value="PKD"/>
    <property type="match status" value="1"/>
</dbReference>
<comment type="caution">
    <text evidence="2">The sequence shown here is derived from an EMBL/GenBank/DDBJ whole genome shotgun (WGS) entry which is preliminary data.</text>
</comment>